<evidence type="ECO:0000313" key="3">
    <source>
        <dbReference type="Proteomes" id="UP001652625"/>
    </source>
</evidence>
<name>A0ABM4CCK5_HYDVU</name>
<reference evidence="4" key="1">
    <citation type="submission" date="2025-08" db="UniProtKB">
        <authorList>
            <consortium name="RefSeq"/>
        </authorList>
    </citation>
    <scope>IDENTIFICATION</scope>
</reference>
<dbReference type="InterPro" id="IPR006578">
    <property type="entry name" value="MADF-dom"/>
</dbReference>
<dbReference type="PANTHER" id="PTHR12243:SF67">
    <property type="entry name" value="COREPRESSOR OF PANGOLIN, ISOFORM A-RELATED"/>
    <property type="match status" value="1"/>
</dbReference>
<keyword evidence="3" id="KW-1185">Reference proteome</keyword>
<feature type="region of interest" description="Disordered" evidence="1">
    <location>
        <begin position="32"/>
        <end position="60"/>
    </location>
</feature>
<proteinExistence type="predicted"/>
<evidence type="ECO:0000256" key="1">
    <source>
        <dbReference type="SAM" id="MobiDB-lite"/>
    </source>
</evidence>
<dbReference type="InterPro" id="IPR039353">
    <property type="entry name" value="TF_Adf1"/>
</dbReference>
<dbReference type="PROSITE" id="PS51029">
    <property type="entry name" value="MADF"/>
    <property type="match status" value="1"/>
</dbReference>
<dbReference type="Gene3D" id="1.10.10.60">
    <property type="entry name" value="Homeodomain-like"/>
    <property type="match status" value="1"/>
</dbReference>
<evidence type="ECO:0000259" key="2">
    <source>
        <dbReference type="PROSITE" id="PS51029"/>
    </source>
</evidence>
<protein>
    <submittedName>
        <fullName evidence="4">Uncharacterized protein LOC100204765</fullName>
    </submittedName>
</protein>
<dbReference type="Pfam" id="PF10545">
    <property type="entry name" value="MADF_DNA_bdg"/>
    <property type="match status" value="1"/>
</dbReference>
<sequence length="351" mass="41207">MKIDIMNETNLEPVNKKKRFTMMRTDEEIHYINGNSDSDNYKTNFDDHSGDANSNHNDDTPVVTHGDMDINNGDSCGLNFEDDMLPYTPEFKKKGQRGRPKKANESMEWNDEASEALIHLWQSKEELYNRQHPYFYVKEAKEKAIESIRLSLEKMGFKISASQIFSKFQSLRTYFCSQRTKIASARKNGVCDEEYLESKWRFYKSLQFLDDNMKQRETYATRPKFSDSSYPYDGLGPNGTFSRSMVVNELFQDNGKYDYRDDKYDYQEEKELHRSGSSTPPTRSIIKIEPRTDYNDLVRDEDQSFGELIATMMRQIRCGQQKDLLKLEIQQLIIKAKYANTNDHRSDHSRD</sequence>
<dbReference type="RefSeq" id="XP_065659409.1">
    <property type="nucleotide sequence ID" value="XM_065803337.1"/>
</dbReference>
<evidence type="ECO:0000313" key="4">
    <source>
        <dbReference type="RefSeq" id="XP_065659409.1"/>
    </source>
</evidence>
<accession>A0ABM4CCK5</accession>
<organism evidence="3 4">
    <name type="scientific">Hydra vulgaris</name>
    <name type="common">Hydra</name>
    <name type="synonym">Hydra attenuata</name>
    <dbReference type="NCBI Taxonomy" id="6087"/>
    <lineage>
        <taxon>Eukaryota</taxon>
        <taxon>Metazoa</taxon>
        <taxon>Cnidaria</taxon>
        <taxon>Hydrozoa</taxon>
        <taxon>Hydroidolina</taxon>
        <taxon>Anthoathecata</taxon>
        <taxon>Aplanulata</taxon>
        <taxon>Hydridae</taxon>
        <taxon>Hydra</taxon>
    </lineage>
</organism>
<dbReference type="PANTHER" id="PTHR12243">
    <property type="entry name" value="MADF DOMAIN TRANSCRIPTION FACTOR"/>
    <property type="match status" value="1"/>
</dbReference>
<dbReference type="GeneID" id="100204765"/>
<dbReference type="SMART" id="SM00595">
    <property type="entry name" value="MADF"/>
    <property type="match status" value="1"/>
</dbReference>
<gene>
    <name evidence="4" type="primary">LOC100204765</name>
</gene>
<dbReference type="Proteomes" id="UP001652625">
    <property type="component" value="Chromosome 08"/>
</dbReference>
<feature type="domain" description="MADF" evidence="2">
    <location>
        <begin position="116"/>
        <end position="214"/>
    </location>
</feature>
<feature type="compositionally biased region" description="Polar residues" evidence="1">
    <location>
        <begin position="33"/>
        <end position="43"/>
    </location>
</feature>